<reference evidence="1 2" key="1">
    <citation type="submission" date="2017-11" db="EMBL/GenBank/DDBJ databases">
        <title>De-novo sequencing of pomegranate (Punica granatum L.) genome.</title>
        <authorList>
            <person name="Akparov Z."/>
            <person name="Amiraslanov A."/>
            <person name="Hajiyeva S."/>
            <person name="Abbasov M."/>
            <person name="Kaur K."/>
            <person name="Hamwieh A."/>
            <person name="Solovyev V."/>
            <person name="Salamov A."/>
            <person name="Braich B."/>
            <person name="Kosarev P."/>
            <person name="Mahmoud A."/>
            <person name="Hajiyev E."/>
            <person name="Babayeva S."/>
            <person name="Izzatullayeva V."/>
            <person name="Mammadov A."/>
            <person name="Mammadov A."/>
            <person name="Sharifova S."/>
            <person name="Ojaghi J."/>
            <person name="Eynullazada K."/>
            <person name="Bayramov B."/>
            <person name="Abdulazimova A."/>
            <person name="Shahmuradov I."/>
        </authorList>
    </citation>
    <scope>NUCLEOTIDE SEQUENCE [LARGE SCALE GENOMIC DNA]</scope>
    <source>
        <strain evidence="2">cv. AG2017</strain>
        <tissue evidence="1">Leaf</tissue>
    </source>
</reference>
<organism evidence="1 2">
    <name type="scientific">Punica granatum</name>
    <name type="common">Pomegranate</name>
    <dbReference type="NCBI Taxonomy" id="22663"/>
    <lineage>
        <taxon>Eukaryota</taxon>
        <taxon>Viridiplantae</taxon>
        <taxon>Streptophyta</taxon>
        <taxon>Embryophyta</taxon>
        <taxon>Tracheophyta</taxon>
        <taxon>Spermatophyta</taxon>
        <taxon>Magnoliopsida</taxon>
        <taxon>eudicotyledons</taxon>
        <taxon>Gunneridae</taxon>
        <taxon>Pentapetalae</taxon>
        <taxon>rosids</taxon>
        <taxon>malvids</taxon>
        <taxon>Myrtales</taxon>
        <taxon>Lythraceae</taxon>
        <taxon>Punica</taxon>
    </lineage>
</organism>
<protein>
    <submittedName>
        <fullName evidence="1">Uncharacterized protein</fullName>
    </submittedName>
</protein>
<proteinExistence type="predicted"/>
<keyword evidence="2" id="KW-1185">Reference proteome</keyword>
<accession>A0A2I0HIJ6</accession>
<evidence type="ECO:0000313" key="1">
    <source>
        <dbReference type="EMBL" id="PKI31529.1"/>
    </source>
</evidence>
<dbReference type="AlphaFoldDB" id="A0A2I0HIJ6"/>
<name>A0A2I0HIJ6_PUNGR</name>
<gene>
    <name evidence="1" type="ORF">CRG98_048078</name>
</gene>
<sequence length="100" mass="10358">MEMRGRATMHDVKIFINLVGIEATDGLVNPNREVMAGVVALPAGIGRILNLRVLLILGGGGLDSGHHPPIGISSVLLPIGLSVPSVASILSKLTENLISC</sequence>
<evidence type="ECO:0000313" key="2">
    <source>
        <dbReference type="Proteomes" id="UP000233551"/>
    </source>
</evidence>
<dbReference type="Proteomes" id="UP000233551">
    <property type="component" value="Unassembled WGS sequence"/>
</dbReference>
<dbReference type="EMBL" id="PGOL01008645">
    <property type="protein sequence ID" value="PKI31529.1"/>
    <property type="molecule type" value="Genomic_DNA"/>
</dbReference>
<comment type="caution">
    <text evidence="1">The sequence shown here is derived from an EMBL/GenBank/DDBJ whole genome shotgun (WGS) entry which is preliminary data.</text>
</comment>